<evidence type="ECO:0000313" key="1">
    <source>
        <dbReference type="EMBL" id="KAI8043851.1"/>
    </source>
</evidence>
<dbReference type="AlphaFoldDB" id="A0A9Q0BTR5"/>
<reference evidence="1" key="1">
    <citation type="journal article" date="2023" name="Genome Biol. Evol.">
        <title>Long-read-based Genome Assembly of Drosophila gunungcola Reveals Fewer Chemosensory Genes in Flower-breeding Species.</title>
        <authorList>
            <person name="Negi A."/>
            <person name="Liao B.Y."/>
            <person name="Yeh S.D."/>
        </authorList>
    </citation>
    <scope>NUCLEOTIDE SEQUENCE</scope>
    <source>
        <strain evidence="1">Sukarami</strain>
    </source>
</reference>
<protein>
    <submittedName>
        <fullName evidence="1">Uncharacterized protein</fullName>
    </submittedName>
</protein>
<sequence length="58" mass="6516">MLRLMPIRLIWNRTTAMCQPSLAVLISLVPISPTTMLQTTLILRSSWAASSMRQKCAI</sequence>
<organism evidence="1 2">
    <name type="scientific">Drosophila gunungcola</name>
    <name type="common">fruit fly</name>
    <dbReference type="NCBI Taxonomy" id="103775"/>
    <lineage>
        <taxon>Eukaryota</taxon>
        <taxon>Metazoa</taxon>
        <taxon>Ecdysozoa</taxon>
        <taxon>Arthropoda</taxon>
        <taxon>Hexapoda</taxon>
        <taxon>Insecta</taxon>
        <taxon>Pterygota</taxon>
        <taxon>Neoptera</taxon>
        <taxon>Endopterygota</taxon>
        <taxon>Diptera</taxon>
        <taxon>Brachycera</taxon>
        <taxon>Muscomorpha</taxon>
        <taxon>Ephydroidea</taxon>
        <taxon>Drosophilidae</taxon>
        <taxon>Drosophila</taxon>
        <taxon>Sophophora</taxon>
    </lineage>
</organism>
<gene>
    <name evidence="1" type="ORF">M5D96_005189</name>
</gene>
<name>A0A9Q0BTR5_9MUSC</name>
<keyword evidence="2" id="KW-1185">Reference proteome</keyword>
<accession>A0A9Q0BTR5</accession>
<proteinExistence type="predicted"/>
<dbReference type="EMBL" id="JAMKOV010000002">
    <property type="protein sequence ID" value="KAI8043851.1"/>
    <property type="molecule type" value="Genomic_DNA"/>
</dbReference>
<evidence type="ECO:0000313" key="2">
    <source>
        <dbReference type="Proteomes" id="UP001059596"/>
    </source>
</evidence>
<comment type="caution">
    <text evidence="1">The sequence shown here is derived from an EMBL/GenBank/DDBJ whole genome shotgun (WGS) entry which is preliminary data.</text>
</comment>
<dbReference type="Proteomes" id="UP001059596">
    <property type="component" value="Unassembled WGS sequence"/>
</dbReference>